<dbReference type="Proteomes" id="UP000298030">
    <property type="component" value="Unassembled WGS sequence"/>
</dbReference>
<organism evidence="2 3">
    <name type="scientific">Coprinellus micaceus</name>
    <name type="common">Glistening ink-cap mushroom</name>
    <name type="synonym">Coprinus micaceus</name>
    <dbReference type="NCBI Taxonomy" id="71717"/>
    <lineage>
        <taxon>Eukaryota</taxon>
        <taxon>Fungi</taxon>
        <taxon>Dikarya</taxon>
        <taxon>Basidiomycota</taxon>
        <taxon>Agaricomycotina</taxon>
        <taxon>Agaricomycetes</taxon>
        <taxon>Agaricomycetidae</taxon>
        <taxon>Agaricales</taxon>
        <taxon>Agaricineae</taxon>
        <taxon>Psathyrellaceae</taxon>
        <taxon>Coprinellus</taxon>
    </lineage>
</organism>
<proteinExistence type="predicted"/>
<dbReference type="EMBL" id="QPFP01000046">
    <property type="protein sequence ID" value="TEB26715.1"/>
    <property type="molecule type" value="Genomic_DNA"/>
</dbReference>
<feature type="region of interest" description="Disordered" evidence="1">
    <location>
        <begin position="100"/>
        <end position="129"/>
    </location>
</feature>
<comment type="caution">
    <text evidence="2">The sequence shown here is derived from an EMBL/GenBank/DDBJ whole genome shotgun (WGS) entry which is preliminary data.</text>
</comment>
<name>A0A4Y7SXY0_COPMI</name>
<feature type="compositionally biased region" description="Pro residues" evidence="1">
    <location>
        <begin position="1"/>
        <end position="10"/>
    </location>
</feature>
<evidence type="ECO:0000256" key="1">
    <source>
        <dbReference type="SAM" id="MobiDB-lite"/>
    </source>
</evidence>
<dbReference type="AlphaFoldDB" id="A0A4Y7SXY0"/>
<gene>
    <name evidence="2" type="ORF">FA13DRAFT_1795406</name>
</gene>
<feature type="region of interest" description="Disordered" evidence="1">
    <location>
        <begin position="1"/>
        <end position="60"/>
    </location>
</feature>
<feature type="compositionally biased region" description="Polar residues" evidence="1">
    <location>
        <begin position="35"/>
        <end position="52"/>
    </location>
</feature>
<keyword evidence="3" id="KW-1185">Reference proteome</keyword>
<evidence type="ECO:0000313" key="2">
    <source>
        <dbReference type="EMBL" id="TEB26715.1"/>
    </source>
</evidence>
<evidence type="ECO:0000313" key="3">
    <source>
        <dbReference type="Proteomes" id="UP000298030"/>
    </source>
</evidence>
<sequence length="129" mass="13851">MRPGPRPPSSSPTLADQLGWTTSHQPAPPHRAEPTSAQVTEGPLPQSQSSTAPCLPPNQGFCNVRQQPPRATIEPLLSRSHVLSNMTMTKAVSTIHRAVTQPSTSAHQDPPYPYPVTPILTPPTDTIHS</sequence>
<protein>
    <submittedName>
        <fullName evidence="2">Uncharacterized protein</fullName>
    </submittedName>
</protein>
<accession>A0A4Y7SXY0</accession>
<reference evidence="2 3" key="1">
    <citation type="journal article" date="2019" name="Nat. Ecol. Evol.">
        <title>Megaphylogeny resolves global patterns of mushroom evolution.</title>
        <authorList>
            <person name="Varga T."/>
            <person name="Krizsan K."/>
            <person name="Foldi C."/>
            <person name="Dima B."/>
            <person name="Sanchez-Garcia M."/>
            <person name="Sanchez-Ramirez S."/>
            <person name="Szollosi G.J."/>
            <person name="Szarkandi J.G."/>
            <person name="Papp V."/>
            <person name="Albert L."/>
            <person name="Andreopoulos W."/>
            <person name="Angelini C."/>
            <person name="Antonin V."/>
            <person name="Barry K.W."/>
            <person name="Bougher N.L."/>
            <person name="Buchanan P."/>
            <person name="Buyck B."/>
            <person name="Bense V."/>
            <person name="Catcheside P."/>
            <person name="Chovatia M."/>
            <person name="Cooper J."/>
            <person name="Damon W."/>
            <person name="Desjardin D."/>
            <person name="Finy P."/>
            <person name="Geml J."/>
            <person name="Haridas S."/>
            <person name="Hughes K."/>
            <person name="Justo A."/>
            <person name="Karasinski D."/>
            <person name="Kautmanova I."/>
            <person name="Kiss B."/>
            <person name="Kocsube S."/>
            <person name="Kotiranta H."/>
            <person name="LaButti K.M."/>
            <person name="Lechner B.E."/>
            <person name="Liimatainen K."/>
            <person name="Lipzen A."/>
            <person name="Lukacs Z."/>
            <person name="Mihaltcheva S."/>
            <person name="Morgado L.N."/>
            <person name="Niskanen T."/>
            <person name="Noordeloos M.E."/>
            <person name="Ohm R.A."/>
            <person name="Ortiz-Santana B."/>
            <person name="Ovrebo C."/>
            <person name="Racz N."/>
            <person name="Riley R."/>
            <person name="Savchenko A."/>
            <person name="Shiryaev A."/>
            <person name="Soop K."/>
            <person name="Spirin V."/>
            <person name="Szebenyi C."/>
            <person name="Tomsovsky M."/>
            <person name="Tulloss R.E."/>
            <person name="Uehling J."/>
            <person name="Grigoriev I.V."/>
            <person name="Vagvolgyi C."/>
            <person name="Papp T."/>
            <person name="Martin F.M."/>
            <person name="Miettinen O."/>
            <person name="Hibbett D.S."/>
            <person name="Nagy L.G."/>
        </authorList>
    </citation>
    <scope>NUCLEOTIDE SEQUENCE [LARGE SCALE GENOMIC DNA]</scope>
    <source>
        <strain evidence="2 3">FP101781</strain>
    </source>
</reference>